<dbReference type="AlphaFoldDB" id="A0A8S4FBG3"/>
<keyword evidence="3" id="KW-1185">Reference proteome</keyword>
<evidence type="ECO:0000256" key="1">
    <source>
        <dbReference type="SAM" id="MobiDB-lite"/>
    </source>
</evidence>
<comment type="caution">
    <text evidence="2">The sequence shown here is derived from an EMBL/GenBank/DDBJ whole genome shotgun (WGS) entry which is preliminary data.</text>
</comment>
<dbReference type="EMBL" id="CAJHNJ030000031">
    <property type="protein sequence ID" value="CAG9125571.1"/>
    <property type="molecule type" value="Genomic_DNA"/>
</dbReference>
<protein>
    <submittedName>
        <fullName evidence="2">(diamondback moth) hypothetical protein</fullName>
    </submittedName>
</protein>
<organism evidence="2 3">
    <name type="scientific">Plutella xylostella</name>
    <name type="common">Diamondback moth</name>
    <name type="synonym">Plutella maculipennis</name>
    <dbReference type="NCBI Taxonomy" id="51655"/>
    <lineage>
        <taxon>Eukaryota</taxon>
        <taxon>Metazoa</taxon>
        <taxon>Ecdysozoa</taxon>
        <taxon>Arthropoda</taxon>
        <taxon>Hexapoda</taxon>
        <taxon>Insecta</taxon>
        <taxon>Pterygota</taxon>
        <taxon>Neoptera</taxon>
        <taxon>Endopterygota</taxon>
        <taxon>Lepidoptera</taxon>
        <taxon>Glossata</taxon>
        <taxon>Ditrysia</taxon>
        <taxon>Yponomeutoidea</taxon>
        <taxon>Plutellidae</taxon>
        <taxon>Plutella</taxon>
    </lineage>
</organism>
<name>A0A8S4FBG3_PLUXY</name>
<reference evidence="2" key="1">
    <citation type="submission" date="2020-11" db="EMBL/GenBank/DDBJ databases">
        <authorList>
            <person name="Whiteford S."/>
        </authorList>
    </citation>
    <scope>NUCLEOTIDE SEQUENCE</scope>
</reference>
<sequence length="98" mass="10297">MKRTRECKHPLACDASSTRAPLTRAPKTAPDASAASGEASEEASHERLFTLAPRPSPCRSPRHSCESVNGVLDKVVVLAARAGAKPRAAVCMSDASIQ</sequence>
<dbReference type="Proteomes" id="UP000653454">
    <property type="component" value="Unassembled WGS sequence"/>
</dbReference>
<gene>
    <name evidence="2" type="ORF">PLXY2_LOCUS8393</name>
</gene>
<feature type="region of interest" description="Disordered" evidence="1">
    <location>
        <begin position="1"/>
        <end position="64"/>
    </location>
</feature>
<evidence type="ECO:0000313" key="2">
    <source>
        <dbReference type="EMBL" id="CAG9125571.1"/>
    </source>
</evidence>
<proteinExistence type="predicted"/>
<accession>A0A8S4FBG3</accession>
<evidence type="ECO:0000313" key="3">
    <source>
        <dbReference type="Proteomes" id="UP000653454"/>
    </source>
</evidence>